<evidence type="ECO:0000313" key="1">
    <source>
        <dbReference type="EMBL" id="KAL2748739.1"/>
    </source>
</evidence>
<comment type="caution">
    <text evidence="1">The sequence shown here is derived from an EMBL/GenBank/DDBJ whole genome shotgun (WGS) entry which is preliminary data.</text>
</comment>
<name>A0ABD2CVN7_VESMC</name>
<dbReference type="EMBL" id="JAYRBN010000031">
    <property type="protein sequence ID" value="KAL2748739.1"/>
    <property type="molecule type" value="Genomic_DNA"/>
</dbReference>
<reference evidence="1 2" key="1">
    <citation type="journal article" date="2024" name="Ann. Entomol. Soc. Am.">
        <title>Genomic analyses of the southern and eastern yellowjacket wasps (Hymenoptera: Vespidae) reveal evolutionary signatures of social life.</title>
        <authorList>
            <person name="Catto M.A."/>
            <person name="Caine P.B."/>
            <person name="Orr S.E."/>
            <person name="Hunt B.G."/>
            <person name="Goodisman M.A.D."/>
        </authorList>
    </citation>
    <scope>NUCLEOTIDE SEQUENCE [LARGE SCALE GENOMIC DNA]</scope>
    <source>
        <strain evidence="1">232</strain>
        <tissue evidence="1">Head and thorax</tissue>
    </source>
</reference>
<sequence>KAHLGSIRLKILPGQNIKGPKCFKYEFGHVSAKCLKIASANKEKIGKTSLPIIMEVQKELLEKQMFQLTQELCNIFFKAVNKLNKKKLKGKSPLSE</sequence>
<proteinExistence type="predicted"/>
<accession>A0ABD2CVN7</accession>
<keyword evidence="2" id="KW-1185">Reference proteome</keyword>
<dbReference type="Proteomes" id="UP001607303">
    <property type="component" value="Unassembled WGS sequence"/>
</dbReference>
<protein>
    <submittedName>
        <fullName evidence="1">Uncharacterized protein</fullName>
    </submittedName>
</protein>
<evidence type="ECO:0000313" key="2">
    <source>
        <dbReference type="Proteomes" id="UP001607303"/>
    </source>
</evidence>
<organism evidence="1 2">
    <name type="scientific">Vespula maculifrons</name>
    <name type="common">Eastern yellow jacket</name>
    <name type="synonym">Wasp</name>
    <dbReference type="NCBI Taxonomy" id="7453"/>
    <lineage>
        <taxon>Eukaryota</taxon>
        <taxon>Metazoa</taxon>
        <taxon>Ecdysozoa</taxon>
        <taxon>Arthropoda</taxon>
        <taxon>Hexapoda</taxon>
        <taxon>Insecta</taxon>
        <taxon>Pterygota</taxon>
        <taxon>Neoptera</taxon>
        <taxon>Endopterygota</taxon>
        <taxon>Hymenoptera</taxon>
        <taxon>Apocrita</taxon>
        <taxon>Aculeata</taxon>
        <taxon>Vespoidea</taxon>
        <taxon>Vespidae</taxon>
        <taxon>Vespinae</taxon>
        <taxon>Vespula</taxon>
    </lineage>
</organism>
<gene>
    <name evidence="1" type="ORF">V1477_003382</name>
</gene>
<dbReference type="AlphaFoldDB" id="A0ABD2CVN7"/>
<feature type="non-terminal residue" evidence="1">
    <location>
        <position position="1"/>
    </location>
</feature>